<dbReference type="AlphaFoldDB" id="A0AAD7J3W3"/>
<name>A0AAD7J3W3_9AGAR</name>
<feature type="region of interest" description="Disordered" evidence="1">
    <location>
        <begin position="148"/>
        <end position="230"/>
    </location>
</feature>
<organism evidence="2 3">
    <name type="scientific">Mycena metata</name>
    <dbReference type="NCBI Taxonomy" id="1033252"/>
    <lineage>
        <taxon>Eukaryota</taxon>
        <taxon>Fungi</taxon>
        <taxon>Dikarya</taxon>
        <taxon>Basidiomycota</taxon>
        <taxon>Agaricomycotina</taxon>
        <taxon>Agaricomycetes</taxon>
        <taxon>Agaricomycetidae</taxon>
        <taxon>Agaricales</taxon>
        <taxon>Marasmiineae</taxon>
        <taxon>Mycenaceae</taxon>
        <taxon>Mycena</taxon>
    </lineage>
</organism>
<feature type="compositionally biased region" description="Polar residues" evidence="1">
    <location>
        <begin position="166"/>
        <end position="184"/>
    </location>
</feature>
<proteinExistence type="predicted"/>
<evidence type="ECO:0000313" key="3">
    <source>
        <dbReference type="Proteomes" id="UP001215598"/>
    </source>
</evidence>
<feature type="region of interest" description="Disordered" evidence="1">
    <location>
        <begin position="62"/>
        <end position="101"/>
    </location>
</feature>
<protein>
    <submittedName>
        <fullName evidence="2">Uncharacterized protein</fullName>
    </submittedName>
</protein>
<reference evidence="2" key="1">
    <citation type="submission" date="2023-03" db="EMBL/GenBank/DDBJ databases">
        <title>Massive genome expansion in bonnet fungi (Mycena s.s.) driven by repeated elements and novel gene families across ecological guilds.</title>
        <authorList>
            <consortium name="Lawrence Berkeley National Laboratory"/>
            <person name="Harder C.B."/>
            <person name="Miyauchi S."/>
            <person name="Viragh M."/>
            <person name="Kuo A."/>
            <person name="Thoen E."/>
            <person name="Andreopoulos B."/>
            <person name="Lu D."/>
            <person name="Skrede I."/>
            <person name="Drula E."/>
            <person name="Henrissat B."/>
            <person name="Morin E."/>
            <person name="Kohler A."/>
            <person name="Barry K."/>
            <person name="LaButti K."/>
            <person name="Morin E."/>
            <person name="Salamov A."/>
            <person name="Lipzen A."/>
            <person name="Mereny Z."/>
            <person name="Hegedus B."/>
            <person name="Baldrian P."/>
            <person name="Stursova M."/>
            <person name="Weitz H."/>
            <person name="Taylor A."/>
            <person name="Grigoriev I.V."/>
            <person name="Nagy L.G."/>
            <person name="Martin F."/>
            <person name="Kauserud H."/>
        </authorList>
    </citation>
    <scope>NUCLEOTIDE SEQUENCE</scope>
    <source>
        <strain evidence="2">CBHHK182m</strain>
    </source>
</reference>
<gene>
    <name evidence="2" type="ORF">B0H16DRAFT_747648</name>
</gene>
<dbReference type="EMBL" id="JARKIB010000052">
    <property type="protein sequence ID" value="KAJ7754552.1"/>
    <property type="molecule type" value="Genomic_DNA"/>
</dbReference>
<accession>A0AAD7J3W3</accession>
<sequence>MTFQPQNRCHPIRLSPATYVNTISTPFLSGVPLLPSPPALGFTRSVIFTLPSPPLLKFKPHRPRALQAAPSSRPQVSPLPLTTPGAHRPKPPSSLNPSNVRTPRAARLKLNLASTTGIATRVSARPTFNAQPAKICIMHQESNPPKIIQDHQTQKGRPTPRDGKIQHSSGLSNTRSQLQAQVSHQFKADAASRTPARPASVSHKDSAPRIRYHCRLTRTSIPRRNTARRD</sequence>
<keyword evidence="3" id="KW-1185">Reference proteome</keyword>
<dbReference type="Proteomes" id="UP001215598">
    <property type="component" value="Unassembled WGS sequence"/>
</dbReference>
<comment type="caution">
    <text evidence="2">The sequence shown here is derived from an EMBL/GenBank/DDBJ whole genome shotgun (WGS) entry which is preliminary data.</text>
</comment>
<feature type="compositionally biased region" description="Basic and acidic residues" evidence="1">
    <location>
        <begin position="148"/>
        <end position="165"/>
    </location>
</feature>
<evidence type="ECO:0000256" key="1">
    <source>
        <dbReference type="SAM" id="MobiDB-lite"/>
    </source>
</evidence>
<evidence type="ECO:0000313" key="2">
    <source>
        <dbReference type="EMBL" id="KAJ7754552.1"/>
    </source>
</evidence>